<dbReference type="InterPro" id="IPR058248">
    <property type="entry name" value="Lxx211020-like"/>
</dbReference>
<evidence type="ECO:0000313" key="2">
    <source>
        <dbReference type="Proteomes" id="UP000260351"/>
    </source>
</evidence>
<keyword evidence="2" id="KW-1185">Reference proteome</keyword>
<proteinExistence type="predicted"/>
<dbReference type="EMBL" id="QUZK01000041">
    <property type="protein sequence ID" value="RFF29823.1"/>
    <property type="molecule type" value="Genomic_DNA"/>
</dbReference>
<dbReference type="InterPro" id="IPR036182">
    <property type="entry name" value="PCuAC_sf"/>
</dbReference>
<dbReference type="SUPFAM" id="SSF110087">
    <property type="entry name" value="DR1885-like metal-binding protein"/>
    <property type="match status" value="1"/>
</dbReference>
<accession>A0A3E1K771</accession>
<dbReference type="AlphaFoldDB" id="A0A3E1K771"/>
<comment type="caution">
    <text evidence="1">The sequence shown here is derived from an EMBL/GenBank/DDBJ whole genome shotgun (WGS) entry which is preliminary data.</text>
</comment>
<dbReference type="Pfam" id="PF04314">
    <property type="entry name" value="PCuAC"/>
    <property type="match status" value="1"/>
</dbReference>
<dbReference type="Gene3D" id="2.60.40.1890">
    <property type="entry name" value="PCu(A)C copper chaperone"/>
    <property type="match status" value="1"/>
</dbReference>
<evidence type="ECO:0000313" key="1">
    <source>
        <dbReference type="EMBL" id="RFF29823.1"/>
    </source>
</evidence>
<dbReference type="PANTHER" id="PTHR36302:SF1">
    <property type="entry name" value="COPPER CHAPERONE PCU(A)C"/>
    <property type="match status" value="1"/>
</dbReference>
<protein>
    <submittedName>
        <fullName evidence="1">Copper chaperone PCu(A)C</fullName>
    </submittedName>
</protein>
<dbReference type="RefSeq" id="WP_116651057.1">
    <property type="nucleotide sequence ID" value="NZ_QUZK01000041.1"/>
</dbReference>
<reference evidence="1 2" key="1">
    <citation type="submission" date="2018-08" db="EMBL/GenBank/DDBJ databases">
        <title>Wenzhouxiangella salilacus sp. nov., a novel bacterium isolated from a saline lake in Xinjiang Province, China.</title>
        <authorList>
            <person name="Han S."/>
        </authorList>
    </citation>
    <scope>NUCLEOTIDE SEQUENCE [LARGE SCALE GENOMIC DNA]</scope>
    <source>
        <strain evidence="1 2">XDB06</strain>
    </source>
</reference>
<gene>
    <name evidence="1" type="ORF">DZC52_10275</name>
</gene>
<sequence length="153" mass="16409">MKILSGVVLVIALLAGALWWVADMQPAEPIEIDNPRVRLVPGGAPMAGYFTLTNHTDSPVRLVSAASEAFDHVMIHRTVVSADGNARMAHQDDGVLVGAGETVEFKPKGLHLMLMRAQRELEVGEAVEIVLGFEGLEPAERTVVFTVVPVTSS</sequence>
<name>A0A3E1K771_9GAMM</name>
<dbReference type="OrthoDB" id="9796962at2"/>
<organism evidence="1 2">
    <name type="scientific">Wenzhouxiangella sediminis</name>
    <dbReference type="NCBI Taxonomy" id="1792836"/>
    <lineage>
        <taxon>Bacteria</taxon>
        <taxon>Pseudomonadati</taxon>
        <taxon>Pseudomonadota</taxon>
        <taxon>Gammaproteobacteria</taxon>
        <taxon>Chromatiales</taxon>
        <taxon>Wenzhouxiangellaceae</taxon>
        <taxon>Wenzhouxiangella</taxon>
    </lineage>
</organism>
<dbReference type="InterPro" id="IPR007410">
    <property type="entry name" value="LpqE-like"/>
</dbReference>
<dbReference type="Proteomes" id="UP000260351">
    <property type="component" value="Unassembled WGS sequence"/>
</dbReference>
<dbReference type="PANTHER" id="PTHR36302">
    <property type="entry name" value="BLR7088 PROTEIN"/>
    <property type="match status" value="1"/>
</dbReference>